<dbReference type="EMBL" id="LXQA010694731">
    <property type="protein sequence ID" value="MCI66401.1"/>
    <property type="molecule type" value="Genomic_DNA"/>
</dbReference>
<reference evidence="1 2" key="1">
    <citation type="journal article" date="2018" name="Front. Plant Sci.">
        <title>Red Clover (Trifolium pratense) and Zigzag Clover (T. medium) - A Picture of Genomic Similarities and Differences.</title>
        <authorList>
            <person name="Dluhosova J."/>
            <person name="Istvanek J."/>
            <person name="Nedelnik J."/>
            <person name="Repkova J."/>
        </authorList>
    </citation>
    <scope>NUCLEOTIDE SEQUENCE [LARGE SCALE GENOMIC DNA]</scope>
    <source>
        <strain evidence="2">cv. 10/8</strain>
        <tissue evidence="1">Leaf</tissue>
    </source>
</reference>
<feature type="non-terminal residue" evidence="1">
    <location>
        <position position="58"/>
    </location>
</feature>
<organism evidence="1 2">
    <name type="scientific">Trifolium medium</name>
    <dbReference type="NCBI Taxonomy" id="97028"/>
    <lineage>
        <taxon>Eukaryota</taxon>
        <taxon>Viridiplantae</taxon>
        <taxon>Streptophyta</taxon>
        <taxon>Embryophyta</taxon>
        <taxon>Tracheophyta</taxon>
        <taxon>Spermatophyta</taxon>
        <taxon>Magnoliopsida</taxon>
        <taxon>eudicotyledons</taxon>
        <taxon>Gunneridae</taxon>
        <taxon>Pentapetalae</taxon>
        <taxon>rosids</taxon>
        <taxon>fabids</taxon>
        <taxon>Fabales</taxon>
        <taxon>Fabaceae</taxon>
        <taxon>Papilionoideae</taxon>
        <taxon>50 kb inversion clade</taxon>
        <taxon>NPAAA clade</taxon>
        <taxon>Hologalegina</taxon>
        <taxon>IRL clade</taxon>
        <taxon>Trifolieae</taxon>
        <taxon>Trifolium</taxon>
    </lineage>
</organism>
<sequence length="58" mass="6000">MVAMTIRGNISFGMPPGYSTSLKPSTGLPPSLGFAVSVLTEHISAILLFIVPSDLPLG</sequence>
<evidence type="ECO:0000313" key="2">
    <source>
        <dbReference type="Proteomes" id="UP000265520"/>
    </source>
</evidence>
<evidence type="ECO:0000313" key="1">
    <source>
        <dbReference type="EMBL" id="MCI66401.1"/>
    </source>
</evidence>
<name>A0A392TZ09_9FABA</name>
<accession>A0A392TZ09</accession>
<dbReference type="Proteomes" id="UP000265520">
    <property type="component" value="Unassembled WGS sequence"/>
</dbReference>
<comment type="caution">
    <text evidence="1">The sequence shown here is derived from an EMBL/GenBank/DDBJ whole genome shotgun (WGS) entry which is preliminary data.</text>
</comment>
<protein>
    <submittedName>
        <fullName evidence="1">Uncharacterized protein</fullName>
    </submittedName>
</protein>
<dbReference type="AlphaFoldDB" id="A0A392TZ09"/>
<proteinExistence type="predicted"/>
<keyword evidence="2" id="KW-1185">Reference proteome</keyword>